<evidence type="ECO:0000256" key="2">
    <source>
        <dbReference type="ARBA" id="ARBA00009348"/>
    </source>
</evidence>
<organism evidence="5 6">
    <name type="scientific">Acinetobacter lactucae</name>
    <dbReference type="NCBI Taxonomy" id="1785128"/>
    <lineage>
        <taxon>Bacteria</taxon>
        <taxon>Pseudomonadati</taxon>
        <taxon>Pseudomonadota</taxon>
        <taxon>Gammaproteobacteria</taxon>
        <taxon>Moraxellales</taxon>
        <taxon>Moraxellaceae</taxon>
        <taxon>Acinetobacter</taxon>
        <taxon>Acinetobacter calcoaceticus/baumannii complex</taxon>
    </lineage>
</organism>
<dbReference type="Gene3D" id="2.120.10.10">
    <property type="match status" value="1"/>
</dbReference>
<dbReference type="SUPFAM" id="SSF50939">
    <property type="entry name" value="Sialidases"/>
    <property type="match status" value="1"/>
</dbReference>
<dbReference type="PANTHER" id="PTHR10628:SF30">
    <property type="entry name" value="EXO-ALPHA-SIALIDASE"/>
    <property type="match status" value="1"/>
</dbReference>
<dbReference type="PANTHER" id="PTHR10628">
    <property type="entry name" value="SIALIDASE"/>
    <property type="match status" value="1"/>
</dbReference>
<comment type="catalytic activity">
    <reaction evidence="1">
        <text>Hydrolysis of alpha-(2-&gt;3)-, alpha-(2-&gt;6)-, alpha-(2-&gt;8)- glycosidic linkages of terminal sialic acid residues in oligosaccharides, glycoproteins, glycolipids, colominic acid and synthetic substrates.</text>
        <dbReference type="EC" id="3.2.1.18"/>
    </reaction>
</comment>
<sequence length="607" mass="67773">MAVPDKDALIGPTVTEAQFKTNLGAIVDFIKPIESQSPIYATTTLLTASRPKENQIYAKALDTGKVWYWNKPAGSPEGNFWTETNLSDLDQASSYVDEKVYESEKNSIEHVNKLIQKFDNIESIYHFEDLLRYVIGVIERSGNLNWFFDVIAKDFKTETTSLSEVESNIKETLNRIFTEDSEKSLIIADVFYNEIITVLLDGRFYIPNLKRSVQEELATLKNQNDFSVQVAVALNSYQTTAKSRLLTFLDKAKKQTGMLGYKRVSAAGENGSGYQKIPAILKTSNNSAILFFNRGINGYNGDFEGAELYRCTITWDSAYNITRTEPVLFYSVKNIVERGIVKHATLGNTNDGRLILLFEVSAETTGIKYVQYISYSSDNGQTWTNPLVLDLSHLLPVNAQYFVLGTGSKIIKNSQGRLLTTVYFVGINGIAIIYSDDNGATWQMSNVATIANTVNESSLVILSDGSILITVRDETKPGYKQYFKSTDNGLTVSYVGPSTITSPHCQSSINKFSDGTLVVATPTNPQSRSKFQVLFSFDDGQTWNLRRYQYYSDVVYTGYSSLEVINDDLVLVAVEGGIQTSSVIEYRDNIDVLLINLKEVYQNGISS</sequence>
<dbReference type="CDD" id="cd15482">
    <property type="entry name" value="Sialidase_non-viral"/>
    <property type="match status" value="1"/>
</dbReference>
<dbReference type="Proteomes" id="UP001150055">
    <property type="component" value="Unassembled WGS sequence"/>
</dbReference>
<dbReference type="GO" id="GO:0016020">
    <property type="term" value="C:membrane"/>
    <property type="evidence" value="ECO:0007669"/>
    <property type="project" value="TreeGrafter"/>
</dbReference>
<accession>A0AB35JXF4</accession>
<dbReference type="GO" id="GO:0006689">
    <property type="term" value="P:ganglioside catabolic process"/>
    <property type="evidence" value="ECO:0007669"/>
    <property type="project" value="TreeGrafter"/>
</dbReference>
<feature type="domain" description="Sialidase" evidence="4">
    <location>
        <begin position="346"/>
        <end position="545"/>
    </location>
</feature>
<dbReference type="RefSeq" id="WP_274578816.1">
    <property type="nucleotide sequence ID" value="NZ_JALNTG010000001.1"/>
</dbReference>
<evidence type="ECO:0000256" key="3">
    <source>
        <dbReference type="ARBA" id="ARBA00012733"/>
    </source>
</evidence>
<dbReference type="AlphaFoldDB" id="A0AB35JXF4"/>
<dbReference type="GO" id="GO:0009313">
    <property type="term" value="P:oligosaccharide catabolic process"/>
    <property type="evidence" value="ECO:0007669"/>
    <property type="project" value="TreeGrafter"/>
</dbReference>
<protein>
    <recommendedName>
        <fullName evidence="3">exo-alpha-sialidase</fullName>
        <ecNumber evidence="3">3.2.1.18</ecNumber>
    </recommendedName>
</protein>
<evidence type="ECO:0000259" key="4">
    <source>
        <dbReference type="Pfam" id="PF13088"/>
    </source>
</evidence>
<comment type="caution">
    <text evidence="5">The sequence shown here is derived from an EMBL/GenBank/DDBJ whole genome shotgun (WGS) entry which is preliminary data.</text>
</comment>
<reference evidence="5" key="1">
    <citation type="submission" date="2022-12" db="EMBL/GenBank/DDBJ databases">
        <title>Acinetobacter lactucae: Emerging opportunistic pathogenic species of genus Acinetobacter isolated from immunocompromised patients in clinical settings of India.</title>
        <authorList>
            <person name="Amar A.K."/>
            <person name="Sawant A.R."/>
            <person name="Meera M."/>
            <person name="Tomar A."/>
            <person name="Sistla S."/>
            <person name="Prashanth K."/>
        </authorList>
    </citation>
    <scope>NUCLEOTIDE SEQUENCE</scope>
    <source>
        <strain evidence="5">PKAL1828C</strain>
    </source>
</reference>
<dbReference type="InterPro" id="IPR036278">
    <property type="entry name" value="Sialidase_sf"/>
</dbReference>
<dbReference type="GO" id="GO:0005737">
    <property type="term" value="C:cytoplasm"/>
    <property type="evidence" value="ECO:0007669"/>
    <property type="project" value="TreeGrafter"/>
</dbReference>
<dbReference type="InterPro" id="IPR011040">
    <property type="entry name" value="Sialidase"/>
</dbReference>
<dbReference type="GO" id="GO:0004308">
    <property type="term" value="F:exo-alpha-sialidase activity"/>
    <property type="evidence" value="ECO:0007669"/>
    <property type="project" value="UniProtKB-EC"/>
</dbReference>
<dbReference type="EC" id="3.2.1.18" evidence="3"/>
<dbReference type="InterPro" id="IPR026856">
    <property type="entry name" value="Sialidase_fam"/>
</dbReference>
<dbReference type="Pfam" id="PF13088">
    <property type="entry name" value="BNR_2"/>
    <property type="match status" value="1"/>
</dbReference>
<name>A0AB35JXF4_9GAMM</name>
<evidence type="ECO:0000256" key="1">
    <source>
        <dbReference type="ARBA" id="ARBA00000427"/>
    </source>
</evidence>
<comment type="similarity">
    <text evidence="2">Belongs to the glycosyl hydrolase 33 family.</text>
</comment>
<evidence type="ECO:0000313" key="5">
    <source>
        <dbReference type="EMBL" id="MDD9318629.1"/>
    </source>
</evidence>
<evidence type="ECO:0000313" key="6">
    <source>
        <dbReference type="Proteomes" id="UP001150055"/>
    </source>
</evidence>
<proteinExistence type="inferred from homology"/>
<dbReference type="EMBL" id="JALNTG010000001">
    <property type="protein sequence ID" value="MDD9318629.1"/>
    <property type="molecule type" value="Genomic_DNA"/>
</dbReference>
<gene>
    <name evidence="5" type="ORF">M0O54_00565</name>
</gene>